<name>A0ABD0MR56_CIRMR</name>
<accession>A0ABD0MR56</accession>
<feature type="non-terminal residue" evidence="1">
    <location>
        <position position="51"/>
    </location>
</feature>
<protein>
    <submittedName>
        <fullName evidence="1">Uncharacterized protein</fullName>
    </submittedName>
</protein>
<sequence>MLHIQNVHLEKVNRQTSQIIWSVSPPSPLPSLCEGLKQTDLQFHNGQDMGL</sequence>
<organism evidence="1 2">
    <name type="scientific">Cirrhinus mrigala</name>
    <name type="common">Mrigala</name>
    <dbReference type="NCBI Taxonomy" id="683832"/>
    <lineage>
        <taxon>Eukaryota</taxon>
        <taxon>Metazoa</taxon>
        <taxon>Chordata</taxon>
        <taxon>Craniata</taxon>
        <taxon>Vertebrata</taxon>
        <taxon>Euteleostomi</taxon>
        <taxon>Actinopterygii</taxon>
        <taxon>Neopterygii</taxon>
        <taxon>Teleostei</taxon>
        <taxon>Ostariophysi</taxon>
        <taxon>Cypriniformes</taxon>
        <taxon>Cyprinidae</taxon>
        <taxon>Labeoninae</taxon>
        <taxon>Labeonini</taxon>
        <taxon>Cirrhinus</taxon>
    </lineage>
</organism>
<evidence type="ECO:0000313" key="1">
    <source>
        <dbReference type="EMBL" id="KAL0152522.1"/>
    </source>
</evidence>
<proteinExistence type="predicted"/>
<gene>
    <name evidence="1" type="ORF">M9458_052245</name>
</gene>
<evidence type="ECO:0000313" key="2">
    <source>
        <dbReference type="Proteomes" id="UP001529510"/>
    </source>
</evidence>
<keyword evidence="2" id="KW-1185">Reference proteome</keyword>
<dbReference type="AlphaFoldDB" id="A0ABD0MR56"/>
<reference evidence="1 2" key="1">
    <citation type="submission" date="2024-05" db="EMBL/GenBank/DDBJ databases">
        <title>Genome sequencing and assembly of Indian major carp, Cirrhinus mrigala (Hamilton, 1822).</title>
        <authorList>
            <person name="Mohindra V."/>
            <person name="Chowdhury L.M."/>
            <person name="Lal K."/>
            <person name="Jena J.K."/>
        </authorList>
    </citation>
    <scope>NUCLEOTIDE SEQUENCE [LARGE SCALE GENOMIC DNA]</scope>
    <source>
        <strain evidence="1">CM1030</strain>
        <tissue evidence="1">Blood</tissue>
    </source>
</reference>
<comment type="caution">
    <text evidence="1">The sequence shown here is derived from an EMBL/GenBank/DDBJ whole genome shotgun (WGS) entry which is preliminary data.</text>
</comment>
<dbReference type="EMBL" id="JAMKFB020000189">
    <property type="protein sequence ID" value="KAL0152522.1"/>
    <property type="molecule type" value="Genomic_DNA"/>
</dbReference>
<dbReference type="Proteomes" id="UP001529510">
    <property type="component" value="Unassembled WGS sequence"/>
</dbReference>